<feature type="compositionally biased region" description="Low complexity" evidence="4">
    <location>
        <begin position="283"/>
        <end position="302"/>
    </location>
</feature>
<comment type="similarity">
    <text evidence="1">Belongs to the glycosyl hydrolase 2 family.</text>
</comment>
<dbReference type="Pfam" id="PF02837">
    <property type="entry name" value="Glyco_hydro_2_N"/>
    <property type="match status" value="1"/>
</dbReference>
<dbReference type="InterPro" id="IPR036514">
    <property type="entry name" value="SGNH_hydro_sf"/>
</dbReference>
<reference evidence="8 9" key="1">
    <citation type="submission" date="2018-10" db="EMBL/GenBank/DDBJ databases">
        <title>Cohnella sp. M2MS4P-1, whole genome shotgun sequence.</title>
        <authorList>
            <person name="Tuo L."/>
        </authorList>
    </citation>
    <scope>NUCLEOTIDE SEQUENCE [LARGE SCALE GENOMIC DNA]</scope>
    <source>
        <strain evidence="8 9">M2MS4P-1</strain>
    </source>
</reference>
<evidence type="ECO:0000256" key="1">
    <source>
        <dbReference type="ARBA" id="ARBA00007401"/>
    </source>
</evidence>
<protein>
    <submittedName>
        <fullName evidence="8">Uncharacterized protein</fullName>
    </submittedName>
</protein>
<dbReference type="InterPro" id="IPR036156">
    <property type="entry name" value="Beta-gal/glucu_dom_sf"/>
</dbReference>
<dbReference type="Gene3D" id="3.20.20.80">
    <property type="entry name" value="Glycosidases"/>
    <property type="match status" value="1"/>
</dbReference>
<sequence>MKMKSISFYGRTEISDSNQERGSTMQGWIRPGKPGKISTAVLVMALFVSSVLAGFGSGAAYAQDDNPAQQTVKWFQNFELPGTSGKYGIASVGSASSAAAVSSKTASEDSKKSVRLIQTNENNPEGGAWDTGVYGFTAVPHEDALEMDEATHAMVYDASEYAYFSFYILDADEHNPNVVFKDADGRAWNAPTDGIVSVKNEWTRLSIPLDKSQIDFSRLVSVSLGEYWGWGNQYYFDELYFAKSASDLPPAYPPSGPDMPAEPMMFQSFEEPGQDGTYGLAGQGSATTASTTASPTAYSSSGGSLRVKQQTYLDDQGEEANGAWNTGIYGARITPQDGAKKTGEVYADASPYNYLIFYIKDTTAGAGSNVHAVFKDADGAIWDTASVDSVKTLSNQWVKMIVRLDRTKLDFSRLTEIQLGTYWGYGNVYYYDDLYLAQSESDASPAYVPDSTALFNDFEDGTGFAAGSGATVTTAADTANAAETTSVLLTTGASGWPYVNNTYLRAKPKHGTVFDASGYNYLMFYIKDTNGSNGAEIRLLDADGGVLDKWGATSSVKNKWVKMILPLEGATSVDLSKIVAVDIGQYNEGSYYIDDIYFARGEDDILPGFIGENENIGSLWYQSFETKGQDGKYGLTAGSGVQTSVNAEQSASAYGSFSLKAVLSADSGDPATNGLTIRPQALGSSIDKTKPYDYVPEIDATNFSHLIFYLRDEHGGQTPRVQLTDGNGKTIEGTPNGQTSAGVWTRISVPLDKTENFGFSRLARITITPQKAGVYYFDEFYLGKSATDDFPNAGYTQLSLKDVDGEAMPFMNGLPLGSFEKQKDRAYLTLNGAWKKQRAKLDSKLSATPRTAERLEALETEADGRQETGFDDSGWTTKMLPMPEDEIGTYESLNGPENKEDKSGYQDGVYYRKHFIVDDSLSGKPARLSFLGVNYFADVWINGQYVGGHQGGYTPFALDVGSALRYGGDNVIVVRVDNPKWDTFANGEILPYAKSDWFNYTGILRDVYLEFLPDVYVVRGDVRTLNTDGDLMLRAFLDNTSAANEQVSLKYTVYEANITDGNKLSEYASDLAGRIAVATATASLSVASGEQAIDTARIRVPEPKLWSPAHPNLYVLKVEQISGGEVRDTFYTQFGIRTLDTDGVQIKLNGELAPFLAGVGYTEDSADKGPSLDSATRYGDLIKIKEDLKANFIRTGHFPHALPTYLYSDRIGLAVWQEIPAYWFSGEAFDLQRQRGQAKQMLEEMIYSNYNRPSVWFDGVSNESAGQLQRVNYIAELRDTAHAIDGTRLVGQSAVANPYKGESDHSHSAADVIGMTMYFGAFYGANTDSETQEEIERIHALYPDKPIIATEYGYWSGDESPSDTKQLKLFTGTFNAFARTATVSEDGSANSSGLLSGAAWWTAYNWYTNITGLQTMGLYHMDRKTPKQVTDVLAERYNRYNRIATGSTPHPVGISEWFQSFESGKGFMASDHRVTLESAMDSPEGGAAKSLKIEAGSNAEGAYAAFVPQGGAINANLSVYNVLNFYAKDTTGNRQLTVTLADADGRVWTTRTAENTVKDVWTRLSVSLEGAQGVPLSARRLNTMAITELRIELQANDRLLVDDAYVSTYKSDSKPPAYPVGSSGWFQSFEEENASVTQGMNAVATVDRTFGVNPGGHGSVKLEVKGDGGSPGANGQSVNIVPQGGLSSVDASDFNYLVFYVKDMQGSNTIHVTFLDTDGTVSTDNWTDVASVKGQWTKVYIPLSKTSADIRKLKEIRLAEWNPGTYYFDDLYFAEYPSDEIPSTYTETIPEKPLPSGQIKVAAIGDSITAGAGLDFPGTTSYPAQLQSLLGNGYAVKNFGVSGRTLLKSGDQPYWNETAFEASKNYAPDIVIIQLGTNDTKSWNWKNGENSFLADYKEMIGAYRSLPSHPQVFVNLPPQVFNEDPNAAYGIVGSVLRSGVIPLIKRAAQEAGATVIDVYAATSDLGFSFPDKVHPNAAGAWAIANTVAKAVKGQVGEAGETTVCQWKDCKAAAYTIVYDDGIYDSVLRFAELHKKYGLVGTLALISGWIRDGYNDMGASTGTWEQWKKLLDEGYFDVASHTDTHRNLTTLTPQEMKTELNASADAIAANTGHVPQALALPYNAFNDAVVQEASKQYVVARQGGNNAGNAPDTKKYYSLYSMLPESSTTVKQLNDWLDFGIAKANWLILTGHGNNGEGWSSPNLGLYDNHYAYVKERSDAVWNGTLAEVGKYLKERQNAVVDTYRINDRSFKVTISGTLDQSAYDEPLTLRTTVPTDWNDVIVTSNGVAIALQPIKEGGGAFVSYEAVPGDGAILVERKTDAPGPGASSGTGNGVAATQKAVLQPDSDAVRKAIDAAVPNADGRRTISFEIKAEAGARAYEIRLPAHYLIGEGKLSIEVTTPMGQLTLPGDMFAGYGAEGAQILSVTVALGDLEGATASVAEAVGNHPVISLNAAIDGNPVTWNSKSSSVSFRMAYRPSAEEILHPERLTFRHLSEDGQKAEPVTSGHYDKLSGQMRFTTHHFSRYAIVNATKTFGDLERYGWALQAIESLASKGIVNGTGSSKFAPAAAITRADAVVSIMRALNLQAERTSSFTDVKSGSYYDEAVHAAKALGIVNGTGGGEFKPNSIVTRQEMMVMMARAMSAANGEIAEGSAQIVQSYKDKATISDYARPSVESLLSAGIFQGSNGYLRPNSSLTRAEAATALYKLYNLYYRNF</sequence>
<keyword evidence="2" id="KW-0378">Hydrolase</keyword>
<evidence type="ECO:0000256" key="4">
    <source>
        <dbReference type="SAM" id="MobiDB-lite"/>
    </source>
</evidence>
<evidence type="ECO:0000256" key="2">
    <source>
        <dbReference type="ARBA" id="ARBA00022801"/>
    </source>
</evidence>
<dbReference type="SUPFAM" id="SSF88713">
    <property type="entry name" value="Glycoside hydrolase/deacetylase"/>
    <property type="match status" value="1"/>
</dbReference>
<dbReference type="Pfam" id="PF01522">
    <property type="entry name" value="Polysacc_deac_1"/>
    <property type="match status" value="1"/>
</dbReference>
<evidence type="ECO:0000313" key="9">
    <source>
        <dbReference type="Proteomes" id="UP000282076"/>
    </source>
</evidence>
<dbReference type="InterPro" id="IPR011330">
    <property type="entry name" value="Glyco_hydro/deAcase_b/a-brl"/>
</dbReference>
<dbReference type="SUPFAM" id="SSF49303">
    <property type="entry name" value="beta-Galactosidase/glucuronidase domain"/>
    <property type="match status" value="1"/>
</dbReference>
<dbReference type="InterPro" id="IPR001119">
    <property type="entry name" value="SLH_dom"/>
</dbReference>
<comment type="caution">
    <text evidence="8">The sequence shown here is derived from an EMBL/GenBank/DDBJ whole genome shotgun (WGS) entry which is preliminary data.</text>
</comment>
<dbReference type="SUPFAM" id="SSF49785">
    <property type="entry name" value="Galactose-binding domain-like"/>
    <property type="match status" value="5"/>
</dbReference>
<dbReference type="InterPro" id="IPR013830">
    <property type="entry name" value="SGNH_hydro"/>
</dbReference>
<dbReference type="InterPro" id="IPR051913">
    <property type="entry name" value="GH2_Domain-Containing"/>
</dbReference>
<accession>A0A494XT98</accession>
<dbReference type="PANTHER" id="PTHR42732:SF1">
    <property type="entry name" value="BETA-MANNOSIDASE"/>
    <property type="match status" value="1"/>
</dbReference>
<name>A0A494XT98_9BACL</name>
<dbReference type="Proteomes" id="UP000282076">
    <property type="component" value="Unassembled WGS sequence"/>
</dbReference>
<dbReference type="InterPro" id="IPR006102">
    <property type="entry name" value="Ig-like_GH2"/>
</dbReference>
<dbReference type="InterPro" id="IPR013783">
    <property type="entry name" value="Ig-like_fold"/>
</dbReference>
<dbReference type="Pfam" id="PF13472">
    <property type="entry name" value="Lipase_GDSL_2"/>
    <property type="match status" value="1"/>
</dbReference>
<organism evidence="8 9">
    <name type="scientific">Cohnella endophytica</name>
    <dbReference type="NCBI Taxonomy" id="2419778"/>
    <lineage>
        <taxon>Bacteria</taxon>
        <taxon>Bacillati</taxon>
        <taxon>Bacillota</taxon>
        <taxon>Bacilli</taxon>
        <taxon>Bacillales</taxon>
        <taxon>Paenibacillaceae</taxon>
        <taxon>Cohnella</taxon>
    </lineage>
</organism>
<keyword evidence="5" id="KW-1133">Transmembrane helix</keyword>
<dbReference type="Gene3D" id="2.60.120.430">
    <property type="entry name" value="Galactose-binding lectin"/>
    <property type="match status" value="4"/>
</dbReference>
<feature type="transmembrane region" description="Helical" evidence="5">
    <location>
        <begin position="40"/>
        <end position="62"/>
    </location>
</feature>
<dbReference type="Gene3D" id="2.60.120.260">
    <property type="entry name" value="Galactose-binding domain-like"/>
    <property type="match status" value="1"/>
</dbReference>
<keyword evidence="5" id="KW-0472">Membrane</keyword>
<keyword evidence="5" id="KW-0812">Transmembrane</keyword>
<dbReference type="PANTHER" id="PTHR42732">
    <property type="entry name" value="BETA-GALACTOSIDASE"/>
    <property type="match status" value="1"/>
</dbReference>
<feature type="domain" description="NodB homology" evidence="7">
    <location>
        <begin position="2010"/>
        <end position="2240"/>
    </location>
</feature>
<feature type="domain" description="SLH" evidence="6">
    <location>
        <begin position="2657"/>
        <end position="2716"/>
    </location>
</feature>
<evidence type="ECO:0000256" key="5">
    <source>
        <dbReference type="SAM" id="Phobius"/>
    </source>
</evidence>
<dbReference type="SUPFAM" id="SSF52266">
    <property type="entry name" value="SGNH hydrolase"/>
    <property type="match status" value="1"/>
</dbReference>
<dbReference type="SUPFAM" id="SSF51445">
    <property type="entry name" value="(Trans)glycosidases"/>
    <property type="match status" value="1"/>
</dbReference>
<proteinExistence type="inferred from homology"/>
<dbReference type="Pfam" id="PF02836">
    <property type="entry name" value="Glyco_hydro_2_C"/>
    <property type="match status" value="1"/>
</dbReference>
<feature type="region of interest" description="Disordered" evidence="4">
    <location>
        <begin position="251"/>
        <end position="302"/>
    </location>
</feature>
<keyword evidence="9" id="KW-1185">Reference proteome</keyword>
<evidence type="ECO:0000259" key="6">
    <source>
        <dbReference type="PROSITE" id="PS51272"/>
    </source>
</evidence>
<dbReference type="InterPro" id="IPR006104">
    <property type="entry name" value="Glyco_hydro_2_N"/>
</dbReference>
<dbReference type="EMBL" id="RBZM01000005">
    <property type="protein sequence ID" value="RKP53861.1"/>
    <property type="molecule type" value="Genomic_DNA"/>
</dbReference>
<gene>
    <name evidence="8" type="ORF">D7Z26_10710</name>
</gene>
<dbReference type="Pfam" id="PF00395">
    <property type="entry name" value="SLH"/>
    <property type="match status" value="3"/>
</dbReference>
<dbReference type="GO" id="GO:0004553">
    <property type="term" value="F:hydrolase activity, hydrolyzing O-glycosyl compounds"/>
    <property type="evidence" value="ECO:0007669"/>
    <property type="project" value="InterPro"/>
</dbReference>
<dbReference type="PROSITE" id="PS51272">
    <property type="entry name" value="SLH"/>
    <property type="match status" value="3"/>
</dbReference>
<evidence type="ECO:0000259" key="7">
    <source>
        <dbReference type="PROSITE" id="PS51677"/>
    </source>
</evidence>
<evidence type="ECO:0000313" key="8">
    <source>
        <dbReference type="EMBL" id="RKP53861.1"/>
    </source>
</evidence>
<keyword evidence="3" id="KW-0326">Glycosidase</keyword>
<dbReference type="GO" id="GO:0016810">
    <property type="term" value="F:hydrolase activity, acting on carbon-nitrogen (but not peptide) bonds"/>
    <property type="evidence" value="ECO:0007669"/>
    <property type="project" value="InterPro"/>
</dbReference>
<dbReference type="Gene3D" id="2.60.40.10">
    <property type="entry name" value="Immunoglobulins"/>
    <property type="match status" value="1"/>
</dbReference>
<feature type="domain" description="SLH" evidence="6">
    <location>
        <begin position="2530"/>
        <end position="2588"/>
    </location>
</feature>
<dbReference type="GO" id="GO:0005975">
    <property type="term" value="P:carbohydrate metabolic process"/>
    <property type="evidence" value="ECO:0007669"/>
    <property type="project" value="InterPro"/>
</dbReference>
<dbReference type="PROSITE" id="PS51677">
    <property type="entry name" value="NODB"/>
    <property type="match status" value="1"/>
</dbReference>
<feature type="domain" description="SLH" evidence="6">
    <location>
        <begin position="2589"/>
        <end position="2652"/>
    </location>
</feature>
<dbReference type="Gene3D" id="3.20.20.370">
    <property type="entry name" value="Glycoside hydrolase/deacetylase"/>
    <property type="match status" value="1"/>
</dbReference>
<dbReference type="InterPro" id="IPR002509">
    <property type="entry name" value="NODB_dom"/>
</dbReference>
<dbReference type="InterPro" id="IPR017853">
    <property type="entry name" value="GH"/>
</dbReference>
<dbReference type="InterPro" id="IPR008979">
    <property type="entry name" value="Galactose-bd-like_sf"/>
</dbReference>
<dbReference type="InterPro" id="IPR006103">
    <property type="entry name" value="Glyco_hydro_2_cat"/>
</dbReference>
<evidence type="ECO:0000256" key="3">
    <source>
        <dbReference type="ARBA" id="ARBA00023295"/>
    </source>
</evidence>
<dbReference type="Gene3D" id="3.40.50.1110">
    <property type="entry name" value="SGNH hydrolase"/>
    <property type="match status" value="1"/>
</dbReference>
<dbReference type="Pfam" id="PF00703">
    <property type="entry name" value="Glyco_hydro_2"/>
    <property type="match status" value="1"/>
</dbReference>